<dbReference type="PANTHER" id="PTHR17985">
    <property type="entry name" value="SER/THR-RICH PROTEIN T10 IN DGCR REGION"/>
    <property type="match status" value="1"/>
</dbReference>
<evidence type="ECO:0000313" key="2">
    <source>
        <dbReference type="Proteomes" id="UP001597519"/>
    </source>
</evidence>
<dbReference type="InterPro" id="IPR008551">
    <property type="entry name" value="TANGO2"/>
</dbReference>
<dbReference type="RefSeq" id="WP_377775889.1">
    <property type="nucleotide sequence ID" value="NZ_JBHUOQ010000005.1"/>
</dbReference>
<protein>
    <submittedName>
        <fullName evidence="1">NRDE family protein</fullName>
    </submittedName>
</protein>
<proteinExistence type="predicted"/>
<gene>
    <name evidence="1" type="ORF">ACFSX4_13900</name>
</gene>
<dbReference type="Proteomes" id="UP001597519">
    <property type="component" value="Unassembled WGS sequence"/>
</dbReference>
<accession>A0ABW5X229</accession>
<dbReference type="EMBL" id="JBHUOQ010000005">
    <property type="protein sequence ID" value="MFD2831566.1"/>
    <property type="molecule type" value="Genomic_DNA"/>
</dbReference>
<organism evidence="1 2">
    <name type="scientific">Corticicoccus populi</name>
    <dbReference type="NCBI Taxonomy" id="1812821"/>
    <lineage>
        <taxon>Bacteria</taxon>
        <taxon>Bacillati</taxon>
        <taxon>Bacillota</taxon>
        <taxon>Bacilli</taxon>
        <taxon>Bacillales</taxon>
        <taxon>Staphylococcaceae</taxon>
        <taxon>Corticicoccus</taxon>
    </lineage>
</organism>
<dbReference type="Gene3D" id="3.60.60.10">
    <property type="entry name" value="Penicillin V Acylase, Chain A"/>
    <property type="match status" value="1"/>
</dbReference>
<comment type="caution">
    <text evidence="1">The sequence shown here is derived from an EMBL/GenBank/DDBJ whole genome shotgun (WGS) entry which is preliminary data.</text>
</comment>
<dbReference type="PANTHER" id="PTHR17985:SF8">
    <property type="entry name" value="TRANSPORT AND GOLGI ORGANIZATION PROTEIN 2 HOMOLOG"/>
    <property type="match status" value="1"/>
</dbReference>
<reference evidence="2" key="1">
    <citation type="journal article" date="2019" name="Int. J. Syst. Evol. Microbiol.">
        <title>The Global Catalogue of Microorganisms (GCM) 10K type strain sequencing project: providing services to taxonomists for standard genome sequencing and annotation.</title>
        <authorList>
            <consortium name="The Broad Institute Genomics Platform"/>
            <consortium name="The Broad Institute Genome Sequencing Center for Infectious Disease"/>
            <person name="Wu L."/>
            <person name="Ma J."/>
        </authorList>
    </citation>
    <scope>NUCLEOTIDE SEQUENCE [LARGE SCALE GENOMIC DNA]</scope>
    <source>
        <strain evidence="2">KCTC 33575</strain>
    </source>
</reference>
<evidence type="ECO:0000313" key="1">
    <source>
        <dbReference type="EMBL" id="MFD2831566.1"/>
    </source>
</evidence>
<keyword evidence="2" id="KW-1185">Reference proteome</keyword>
<name>A0ABW5X229_9STAP</name>
<dbReference type="Pfam" id="PF05742">
    <property type="entry name" value="TANGO2"/>
    <property type="match status" value="1"/>
</dbReference>
<sequence length="258" mass="29134">MCLINFQFGDHPEYKLIVAANRDESYDRPTKEVHYWDDEPYILAGRDLRGMGTWLGITKTGRIAMLTNIRTDKEMLESYRKTRGELVSGFLSSSAAPEEYLSQLIPDSGEYAGFNLLVGDADHLYYMNNYENQIVQVTDGVHGLSNHYLDTDWPKVIRGMSLLESLTAEAFDTEAVFDLLRDKEKATDSELPETGLSRGLEYALSSMFIDTPYYGTRCSTVLTVSHDNEVRLSERTYLHDDATGQVDYDFKIDSGAAG</sequence>